<protein>
    <submittedName>
        <fullName evidence="2">Uncharacterized protein</fullName>
    </submittedName>
</protein>
<dbReference type="AlphaFoldDB" id="A0A1G9ZZ07"/>
<name>A0A1G9ZZ07_9FIRM</name>
<proteinExistence type="predicted"/>
<organism evidence="2 3">
    <name type="scientific">Dendrosporobacter quercicolus</name>
    <dbReference type="NCBI Taxonomy" id="146817"/>
    <lineage>
        <taxon>Bacteria</taxon>
        <taxon>Bacillati</taxon>
        <taxon>Bacillota</taxon>
        <taxon>Negativicutes</taxon>
        <taxon>Selenomonadales</taxon>
        <taxon>Sporomusaceae</taxon>
        <taxon>Dendrosporobacter</taxon>
    </lineage>
</organism>
<sequence length="53" mass="5973">MMDKLRSLLDNTMSDVSEREQICCRDNAPDDQDLAFPPVAAPNPPQKNEKKAK</sequence>
<gene>
    <name evidence="2" type="ORF">SAMN04488502_1163</name>
</gene>
<keyword evidence="3" id="KW-1185">Reference proteome</keyword>
<dbReference type="EMBL" id="FNHB01000016">
    <property type="protein sequence ID" value="SDN26365.1"/>
    <property type="molecule type" value="Genomic_DNA"/>
</dbReference>
<accession>A0A1G9ZZ07</accession>
<reference evidence="2 3" key="1">
    <citation type="submission" date="2016-10" db="EMBL/GenBank/DDBJ databases">
        <authorList>
            <person name="de Groot N.N."/>
        </authorList>
    </citation>
    <scope>NUCLEOTIDE SEQUENCE [LARGE SCALE GENOMIC DNA]</scope>
    <source>
        <strain evidence="2 3">DSM 1736</strain>
    </source>
</reference>
<feature type="region of interest" description="Disordered" evidence="1">
    <location>
        <begin position="27"/>
        <end position="53"/>
    </location>
</feature>
<evidence type="ECO:0000313" key="2">
    <source>
        <dbReference type="EMBL" id="SDN26365.1"/>
    </source>
</evidence>
<dbReference type="Proteomes" id="UP000214880">
    <property type="component" value="Unassembled WGS sequence"/>
</dbReference>
<evidence type="ECO:0000256" key="1">
    <source>
        <dbReference type="SAM" id="MobiDB-lite"/>
    </source>
</evidence>
<evidence type="ECO:0000313" key="3">
    <source>
        <dbReference type="Proteomes" id="UP000214880"/>
    </source>
</evidence>